<dbReference type="GO" id="GO:0000139">
    <property type="term" value="C:Golgi membrane"/>
    <property type="evidence" value="ECO:0007669"/>
    <property type="project" value="TreeGrafter"/>
</dbReference>
<name>A0A1I9G791_BRUMA</name>
<reference evidence="3" key="1">
    <citation type="journal article" date="2007" name="Science">
        <title>Draft genome of the filarial nematode parasite Brugia malayi.</title>
        <authorList>
            <person name="Ghedin E."/>
            <person name="Wang S."/>
            <person name="Spiro D."/>
            <person name="Caler E."/>
            <person name="Zhao Q."/>
            <person name="Crabtree J."/>
            <person name="Allen J.E."/>
            <person name="Delcher A.L."/>
            <person name="Guiliano D.B."/>
            <person name="Miranda-Saavedra D."/>
            <person name="Angiuoli S.V."/>
            <person name="Creasy T."/>
            <person name="Amedeo P."/>
            <person name="Haas B."/>
            <person name="El-Sayed N.M."/>
            <person name="Wortman J.R."/>
            <person name="Feldblyum T."/>
            <person name="Tallon L."/>
            <person name="Schatz M."/>
            <person name="Shumway M."/>
            <person name="Koo H."/>
            <person name="Salzberg S.L."/>
            <person name="Schobel S."/>
            <person name="Pertea M."/>
            <person name="Pop M."/>
            <person name="White O."/>
            <person name="Barton G.J."/>
            <person name="Carlow C.K."/>
            <person name="Crawford M.J."/>
            <person name="Daub J."/>
            <person name="Dimmic M.W."/>
            <person name="Estes C.F."/>
            <person name="Foster J.M."/>
            <person name="Ganatra M."/>
            <person name="Gregory W.F."/>
            <person name="Johnson N.M."/>
            <person name="Jin J."/>
            <person name="Komuniecki R."/>
            <person name="Korf I."/>
            <person name="Kumar S."/>
            <person name="Laney S."/>
            <person name="Li B.W."/>
            <person name="Li W."/>
            <person name="Lindblom T.H."/>
            <person name="Lustigman S."/>
            <person name="Ma D."/>
            <person name="Maina C.V."/>
            <person name="Martin D.M."/>
            <person name="McCarter J.P."/>
            <person name="McReynolds L."/>
            <person name="Mitreva M."/>
            <person name="Nutman T.B."/>
            <person name="Parkinson J."/>
            <person name="Peregrin-Alvarez J.M."/>
            <person name="Poole C."/>
            <person name="Ren Q."/>
            <person name="Saunders L."/>
            <person name="Sluder A.E."/>
            <person name="Smith K."/>
            <person name="Stanke M."/>
            <person name="Unnasch T.R."/>
            <person name="Ware J."/>
            <person name="Wei A.D."/>
            <person name="Weil G."/>
            <person name="Williams D.J."/>
            <person name="Zhang Y."/>
            <person name="Williams S.A."/>
            <person name="Fraser-Liggett C."/>
            <person name="Slatko B."/>
            <person name="Blaxter M.L."/>
            <person name="Scott A.L."/>
        </authorList>
    </citation>
    <scope>NUCLEOTIDE SEQUENCE</scope>
    <source>
        <strain evidence="3">FR3</strain>
    </source>
</reference>
<dbReference type="InterPro" id="IPR027291">
    <property type="entry name" value="Glyco_hydro_38_N_sf"/>
</dbReference>
<dbReference type="PANTHER" id="PTHR11607">
    <property type="entry name" value="ALPHA-MANNOSIDASE"/>
    <property type="match status" value="1"/>
</dbReference>
<feature type="signal peptide" evidence="1">
    <location>
        <begin position="1"/>
        <end position="21"/>
    </location>
</feature>
<reference evidence="3" key="2">
    <citation type="submission" date="2012-12" db="EMBL/GenBank/DDBJ databases">
        <authorList>
            <consortium name="WormBase Consortium"/>
            <person name="Ghedin E."/>
            <person name="Paulini M."/>
        </authorList>
    </citation>
    <scope>NUCLEOTIDE SEQUENCE</scope>
    <source>
        <strain evidence="3">FR3</strain>
    </source>
</reference>
<dbReference type="AlphaFoldDB" id="A0A1I9G791"/>
<dbReference type="GO" id="GO:0004559">
    <property type="term" value="F:alpha-mannosidase activity"/>
    <property type="evidence" value="ECO:0007669"/>
    <property type="project" value="InterPro"/>
</dbReference>
<evidence type="ECO:0000256" key="1">
    <source>
        <dbReference type="SAM" id="SignalP"/>
    </source>
</evidence>
<sequence length="198" mass="23599">MNIEFRIILLTISFIFNLLKFDDEEQSDGATFQCTQTYPIKTKTEFNTFDVFQQIIGLRQKSKQHYTVRKKSILDVTEVYVLPFTHVDPGWLKTFNNYLNDTNAILDNMIVFMQNHPRMRFMWCEIVFLERWWTKQNESVKSLPRKLIENKQLEIVSGSWVMTDEATTYFPSIVDNIIEGQQYVNNELSVNFQSFFLF</sequence>
<gene>
    <name evidence="3" type="primary">Bm13377</name>
    <name evidence="3" type="ORF">BM_Bm13377</name>
</gene>
<organism evidence="3">
    <name type="scientific">Brugia malayi</name>
    <name type="common">Filarial nematode worm</name>
    <dbReference type="NCBI Taxonomy" id="6279"/>
    <lineage>
        <taxon>Eukaryota</taxon>
        <taxon>Metazoa</taxon>
        <taxon>Ecdysozoa</taxon>
        <taxon>Nematoda</taxon>
        <taxon>Chromadorea</taxon>
        <taxon>Rhabditida</taxon>
        <taxon>Spirurina</taxon>
        <taxon>Spiruromorpha</taxon>
        <taxon>Filarioidea</taxon>
        <taxon>Onchocercidae</taxon>
        <taxon>Brugia</taxon>
    </lineage>
</organism>
<dbReference type="Gene3D" id="3.20.110.10">
    <property type="entry name" value="Glycoside hydrolase 38, N terminal domain"/>
    <property type="match status" value="1"/>
</dbReference>
<feature type="domain" description="Glycoside hydrolase family 38 N-terminal" evidence="2">
    <location>
        <begin position="79"/>
        <end position="196"/>
    </location>
</feature>
<evidence type="ECO:0000259" key="2">
    <source>
        <dbReference type="Pfam" id="PF01074"/>
    </source>
</evidence>
<dbReference type="InterPro" id="IPR000602">
    <property type="entry name" value="Glyco_hydro_38_N"/>
</dbReference>
<keyword evidence="1" id="KW-0732">Signal</keyword>
<dbReference type="Pfam" id="PF01074">
    <property type="entry name" value="Glyco_hydro_38N"/>
    <property type="match status" value="1"/>
</dbReference>
<dbReference type="GO" id="GO:0006491">
    <property type="term" value="P:N-glycan processing"/>
    <property type="evidence" value="ECO:0007669"/>
    <property type="project" value="TreeGrafter"/>
</dbReference>
<dbReference type="SUPFAM" id="SSF88713">
    <property type="entry name" value="Glycoside hydrolase/deacetylase"/>
    <property type="match status" value="1"/>
</dbReference>
<protein>
    <submittedName>
        <fullName evidence="3">Bm13377</fullName>
    </submittedName>
</protein>
<feature type="chain" id="PRO_5009328386" evidence="1">
    <location>
        <begin position="22"/>
        <end position="198"/>
    </location>
</feature>
<proteinExistence type="predicted"/>
<evidence type="ECO:0000313" key="3">
    <source>
        <dbReference type="EMBL" id="CDQ04757.1"/>
    </source>
</evidence>
<dbReference type="InterPro" id="IPR050843">
    <property type="entry name" value="Glycosyl_Hydrlase_38"/>
</dbReference>
<dbReference type="InterPro" id="IPR011330">
    <property type="entry name" value="Glyco_hydro/deAcase_b/a-brl"/>
</dbReference>
<dbReference type="EMBL" id="LN856660">
    <property type="protein sequence ID" value="CDQ04757.1"/>
    <property type="molecule type" value="Genomic_DNA"/>
</dbReference>
<dbReference type="OMA" id="MIRIKIG"/>
<accession>A0A1I9G791</accession>
<dbReference type="GO" id="GO:0006013">
    <property type="term" value="P:mannose metabolic process"/>
    <property type="evidence" value="ECO:0007669"/>
    <property type="project" value="InterPro"/>
</dbReference>
<dbReference type="PANTHER" id="PTHR11607:SF71">
    <property type="entry name" value="ALPHA-MANNOSIDASE"/>
    <property type="match status" value="1"/>
</dbReference>